<dbReference type="GO" id="GO:0004222">
    <property type="term" value="F:metalloendopeptidase activity"/>
    <property type="evidence" value="ECO:0007669"/>
    <property type="project" value="InterPro"/>
</dbReference>
<evidence type="ECO:0000256" key="2">
    <source>
        <dbReference type="ARBA" id="ARBA00022670"/>
    </source>
</evidence>
<feature type="domain" description="Peptidase M13 N-terminal" evidence="9">
    <location>
        <begin position="83"/>
        <end position="470"/>
    </location>
</feature>
<feature type="domain" description="Peptidase M13 C-terminal" evidence="8">
    <location>
        <begin position="531"/>
        <end position="718"/>
    </location>
</feature>
<dbReference type="Pfam" id="PF05649">
    <property type="entry name" value="Peptidase_M13_N"/>
    <property type="match status" value="1"/>
</dbReference>
<evidence type="ECO:0000313" key="11">
    <source>
        <dbReference type="Proteomes" id="UP000220840"/>
    </source>
</evidence>
<evidence type="ECO:0008006" key="12">
    <source>
        <dbReference type="Google" id="ProtNLM"/>
    </source>
</evidence>
<dbReference type="AlphaFoldDB" id="A0A2A7MMN6"/>
<keyword evidence="11" id="KW-1185">Reference proteome</keyword>
<dbReference type="Pfam" id="PF01431">
    <property type="entry name" value="Peptidase_M13"/>
    <property type="match status" value="1"/>
</dbReference>
<keyword evidence="5" id="KW-0862">Zinc</keyword>
<reference evidence="10 11" key="1">
    <citation type="submission" date="2017-10" db="EMBL/GenBank/DDBJ databases">
        <title>Effective Description of Clostridium neonatale sp. nov. linked to necrotizing enterocolitis in neonates and a clarification of species assignable to the genus Clostridium (Prazmowski 1880) emend. Lawson and Rainey 2016.</title>
        <authorList>
            <person name="Bernard K."/>
            <person name="Burdz T."/>
            <person name="Wiebe D."/>
            <person name="Balcewich B."/>
            <person name="Alfa M."/>
            <person name="Bernier A.-M."/>
        </authorList>
    </citation>
    <scope>NUCLEOTIDE SEQUENCE [LARGE SCALE GENOMIC DNA]</scope>
    <source>
        <strain evidence="10 11">LCDC99A005</strain>
    </source>
</reference>
<dbReference type="Proteomes" id="UP000220840">
    <property type="component" value="Unassembled WGS sequence"/>
</dbReference>
<dbReference type="PRINTS" id="PR00786">
    <property type="entry name" value="NEPRILYSIN"/>
</dbReference>
<evidence type="ECO:0000256" key="3">
    <source>
        <dbReference type="ARBA" id="ARBA00022723"/>
    </source>
</evidence>
<dbReference type="Gene3D" id="1.10.1380.10">
    <property type="entry name" value="Neutral endopeptidase , domain2"/>
    <property type="match status" value="1"/>
</dbReference>
<evidence type="ECO:0000256" key="1">
    <source>
        <dbReference type="ARBA" id="ARBA00001947"/>
    </source>
</evidence>
<protein>
    <recommendedName>
        <fullName evidence="12">Neutral endopeptidase</fullName>
    </recommendedName>
</protein>
<keyword evidence="3" id="KW-0479">Metal-binding</keyword>
<comment type="caution">
    <text evidence="10">The sequence shown here is derived from an EMBL/GenBank/DDBJ whole genome shotgun (WGS) entry which is preliminary data.</text>
</comment>
<dbReference type="GO" id="GO:0016485">
    <property type="term" value="P:protein processing"/>
    <property type="evidence" value="ECO:0007669"/>
    <property type="project" value="TreeGrafter"/>
</dbReference>
<dbReference type="GO" id="GO:0005886">
    <property type="term" value="C:plasma membrane"/>
    <property type="evidence" value="ECO:0007669"/>
    <property type="project" value="TreeGrafter"/>
</dbReference>
<dbReference type="PROSITE" id="PS51885">
    <property type="entry name" value="NEPRILYSIN"/>
    <property type="match status" value="1"/>
</dbReference>
<dbReference type="InterPro" id="IPR008753">
    <property type="entry name" value="Peptidase_M13_N"/>
</dbReference>
<dbReference type="GO" id="GO:0046872">
    <property type="term" value="F:metal ion binding"/>
    <property type="evidence" value="ECO:0007669"/>
    <property type="project" value="UniProtKB-KW"/>
</dbReference>
<dbReference type="EMBL" id="PDCJ01000001">
    <property type="protein sequence ID" value="PEG32621.1"/>
    <property type="molecule type" value="Genomic_DNA"/>
</dbReference>
<dbReference type="STRING" id="137838.GCA_001458595_04150"/>
<dbReference type="CDD" id="cd08662">
    <property type="entry name" value="M13"/>
    <property type="match status" value="1"/>
</dbReference>
<evidence type="ECO:0000256" key="5">
    <source>
        <dbReference type="ARBA" id="ARBA00022833"/>
    </source>
</evidence>
<keyword evidence="6" id="KW-0482">Metalloprotease</keyword>
<dbReference type="OrthoDB" id="9775677at2"/>
<evidence type="ECO:0000256" key="6">
    <source>
        <dbReference type="ARBA" id="ARBA00023049"/>
    </source>
</evidence>
<sequence>MINLKRMVKVISFTMAFMTTFTLFSTDAKAANENINNSYADKQGIQYDFEDIIWSKYKPPASSSSNRTRSVLDNGKETSSGYQDDFYGSINNDWINGVNQYITPDLQEISYYTYLTAKSTVDVRDIFNEMLKEQSNYSSDTVEGKMINLYNNMLDTEARNRQGVDGAKKYVDKIKNVNSIDELTELLCTNEMDIFNNLFRFKVSPLYTNKSHQLYIQPTLLGLVNSNDYFSDTEESKERKEKYINYIESTLKLSGYSEDEAKKKTDDLISFEENIAKSMIGMDQLYGGEIDYKSLNVSVTMDELNKMAPNLQLSKVMNGLGIDKSKNTIIVQQKKWLQSLNALYTEENLPQIKNYIEITILQALGKFLDDDFVRLNDEYIAYLNQTESNSTQSAENDAYETIYANFTEALGKLYTDKYCNEEEKRDVELLAKELVSTYRKRINNNDWISDLTKKNALNKLDKLKFNIGYPETYEDYSGVEIKSFAEGGSLVENMMNITEHQRKKEFAELYEPLNDEIFSGTVTPQGVFAEYHFETNSLVVTAGLLEPDFYNINDSKEKKLATVGFVLGHEISHAFDDLGALYDADGNYQNWWNIEDYNKFNEKAEKFKEFYSSIEGLPGQFINGESTLGENIADVTSMACLLDILETMPDADYKEFFENYAIGYRCARSPEYEQQMLNWDTHSPYKYRVNAVLSQYEKFYETYGIKEGDKMYVKPEDRLKIW</sequence>
<keyword evidence="4" id="KW-0378">Hydrolase</keyword>
<evidence type="ECO:0000256" key="7">
    <source>
        <dbReference type="SAM" id="SignalP"/>
    </source>
</evidence>
<dbReference type="InterPro" id="IPR018497">
    <property type="entry name" value="Peptidase_M13_C"/>
</dbReference>
<dbReference type="Gene3D" id="3.40.390.10">
    <property type="entry name" value="Collagenase (Catalytic Domain)"/>
    <property type="match status" value="1"/>
</dbReference>
<dbReference type="PANTHER" id="PTHR11733:SF240">
    <property type="entry name" value="GH14155P-RELATED"/>
    <property type="match status" value="1"/>
</dbReference>
<organism evidence="10 11">
    <name type="scientific">Clostridium neonatale</name>
    <dbReference type="NCBI Taxonomy" id="137838"/>
    <lineage>
        <taxon>Bacteria</taxon>
        <taxon>Bacillati</taxon>
        <taxon>Bacillota</taxon>
        <taxon>Clostridia</taxon>
        <taxon>Eubacteriales</taxon>
        <taxon>Clostridiaceae</taxon>
        <taxon>Clostridium</taxon>
    </lineage>
</organism>
<evidence type="ECO:0000259" key="8">
    <source>
        <dbReference type="Pfam" id="PF01431"/>
    </source>
</evidence>
<feature type="signal peptide" evidence="7">
    <location>
        <begin position="1"/>
        <end position="30"/>
    </location>
</feature>
<name>A0A2A7MMN6_9CLOT</name>
<dbReference type="InterPro" id="IPR024079">
    <property type="entry name" value="MetalloPept_cat_dom_sf"/>
</dbReference>
<evidence type="ECO:0000256" key="4">
    <source>
        <dbReference type="ARBA" id="ARBA00022801"/>
    </source>
</evidence>
<dbReference type="RefSeq" id="WP_058296765.1">
    <property type="nucleotide sequence ID" value="NZ_CAMRXB010000118.1"/>
</dbReference>
<dbReference type="InterPro" id="IPR042089">
    <property type="entry name" value="Peptidase_M13_dom_2"/>
</dbReference>
<evidence type="ECO:0000259" key="9">
    <source>
        <dbReference type="Pfam" id="PF05649"/>
    </source>
</evidence>
<accession>A0A2A7MMN6</accession>
<keyword evidence="2" id="KW-0645">Protease</keyword>
<dbReference type="SUPFAM" id="SSF55486">
    <property type="entry name" value="Metalloproteases ('zincins'), catalytic domain"/>
    <property type="match status" value="1"/>
</dbReference>
<proteinExistence type="predicted"/>
<keyword evidence="7" id="KW-0732">Signal</keyword>
<dbReference type="PANTHER" id="PTHR11733">
    <property type="entry name" value="ZINC METALLOPROTEASE FAMILY M13 NEPRILYSIN-RELATED"/>
    <property type="match status" value="1"/>
</dbReference>
<gene>
    <name evidence="10" type="ORF">CQ394_13285</name>
</gene>
<dbReference type="InterPro" id="IPR000718">
    <property type="entry name" value="Peptidase_M13"/>
</dbReference>
<feature type="chain" id="PRO_5012337274" description="Neutral endopeptidase" evidence="7">
    <location>
        <begin position="31"/>
        <end position="722"/>
    </location>
</feature>
<evidence type="ECO:0000313" key="10">
    <source>
        <dbReference type="EMBL" id="PEG32621.1"/>
    </source>
</evidence>
<comment type="cofactor">
    <cofactor evidence="1">
        <name>Zn(2+)</name>
        <dbReference type="ChEBI" id="CHEBI:29105"/>
    </cofactor>
</comment>